<evidence type="ECO:0000313" key="4">
    <source>
        <dbReference type="EMBL" id="GGH80727.1"/>
    </source>
</evidence>
<keyword evidence="5" id="KW-1185">Reference proteome</keyword>
<comment type="caution">
    <text evidence="4">The sequence shown here is derived from an EMBL/GenBank/DDBJ whole genome shotgun (WGS) entry which is preliminary data.</text>
</comment>
<gene>
    <name evidence="4" type="ORF">GCM10011495_06380</name>
</gene>
<dbReference type="InterPro" id="IPR009078">
    <property type="entry name" value="Ferritin-like_SF"/>
</dbReference>
<sequence length="142" mass="16343">MEADKRKLITDDLQATVVELLELFHDSKQSHWNLRGPLYLPIHEKLQENADDYRKYADLLAERILQVGNPVDGRTGVVAATANLGEFPGGYLSDKQVLILMTERITTVAKRVRQRIEHLSKVDKFTSNKLQDLSYELDKHVW</sequence>
<dbReference type="PIRSF" id="PIRSF005900">
    <property type="entry name" value="Dps"/>
    <property type="match status" value="1"/>
</dbReference>
<protein>
    <recommendedName>
        <fullName evidence="3">Ferritin/DPS domain-containing protein</fullName>
    </recommendedName>
</protein>
<dbReference type="CDD" id="cd01043">
    <property type="entry name" value="DPS"/>
    <property type="match status" value="1"/>
</dbReference>
<dbReference type="PANTHER" id="PTHR42932">
    <property type="entry name" value="GENERAL STRESS PROTEIN 20U"/>
    <property type="match status" value="1"/>
</dbReference>
<dbReference type="SUPFAM" id="SSF47240">
    <property type="entry name" value="Ferritin-like"/>
    <property type="match status" value="1"/>
</dbReference>
<evidence type="ECO:0000256" key="2">
    <source>
        <dbReference type="RuleBase" id="RU003875"/>
    </source>
</evidence>
<evidence type="ECO:0000313" key="5">
    <source>
        <dbReference type="Proteomes" id="UP000637774"/>
    </source>
</evidence>
<feature type="domain" description="Ferritin/DPS" evidence="3">
    <location>
        <begin position="13"/>
        <end position="142"/>
    </location>
</feature>
<dbReference type="PRINTS" id="PR01346">
    <property type="entry name" value="HELNAPAPROT"/>
</dbReference>
<dbReference type="RefSeq" id="WP_229748782.1">
    <property type="nucleotide sequence ID" value="NZ_BMGY01000004.1"/>
</dbReference>
<dbReference type="Proteomes" id="UP000637774">
    <property type="component" value="Unassembled WGS sequence"/>
</dbReference>
<dbReference type="EMBL" id="BMGY01000004">
    <property type="protein sequence ID" value="GGH80727.1"/>
    <property type="molecule type" value="Genomic_DNA"/>
</dbReference>
<comment type="similarity">
    <text evidence="1 2">Belongs to the Dps family.</text>
</comment>
<reference evidence="5" key="1">
    <citation type="journal article" date="2019" name="Int. J. Syst. Evol. Microbiol.">
        <title>The Global Catalogue of Microorganisms (GCM) 10K type strain sequencing project: providing services to taxonomists for standard genome sequencing and annotation.</title>
        <authorList>
            <consortium name="The Broad Institute Genomics Platform"/>
            <consortium name="The Broad Institute Genome Sequencing Center for Infectious Disease"/>
            <person name="Wu L."/>
            <person name="Ma J."/>
        </authorList>
    </citation>
    <scope>NUCLEOTIDE SEQUENCE [LARGE SCALE GENOMIC DNA]</scope>
    <source>
        <strain evidence="5">CGMCC 1.14966</strain>
    </source>
</reference>
<evidence type="ECO:0000259" key="3">
    <source>
        <dbReference type="Pfam" id="PF00210"/>
    </source>
</evidence>
<dbReference type="InterPro" id="IPR002177">
    <property type="entry name" value="DPS_DNA-bd"/>
</dbReference>
<dbReference type="Gene3D" id="1.20.1260.10">
    <property type="match status" value="1"/>
</dbReference>
<organism evidence="4 5">
    <name type="scientific">Hymenobacter frigidus</name>
    <dbReference type="NCBI Taxonomy" id="1524095"/>
    <lineage>
        <taxon>Bacteria</taxon>
        <taxon>Pseudomonadati</taxon>
        <taxon>Bacteroidota</taxon>
        <taxon>Cytophagia</taxon>
        <taxon>Cytophagales</taxon>
        <taxon>Hymenobacteraceae</taxon>
        <taxon>Hymenobacter</taxon>
    </lineage>
</organism>
<proteinExistence type="inferred from homology"/>
<dbReference type="Pfam" id="PF00210">
    <property type="entry name" value="Ferritin"/>
    <property type="match status" value="1"/>
</dbReference>
<accession>A0ABQ1ZZC0</accession>
<evidence type="ECO:0000256" key="1">
    <source>
        <dbReference type="ARBA" id="ARBA00009497"/>
    </source>
</evidence>
<dbReference type="InterPro" id="IPR008331">
    <property type="entry name" value="Ferritin_DPS_dom"/>
</dbReference>
<dbReference type="InterPro" id="IPR012347">
    <property type="entry name" value="Ferritin-like"/>
</dbReference>
<name>A0ABQ1ZZC0_9BACT</name>
<dbReference type="PANTHER" id="PTHR42932:SF3">
    <property type="entry name" value="DNA PROTECTION DURING STARVATION PROTEIN"/>
    <property type="match status" value="1"/>
</dbReference>